<gene>
    <name evidence="2" type="ORF">OH76DRAFT_1490894</name>
</gene>
<protein>
    <submittedName>
        <fullName evidence="2">Uncharacterized protein</fullName>
    </submittedName>
</protein>
<evidence type="ECO:0000256" key="1">
    <source>
        <dbReference type="SAM" id="MobiDB-lite"/>
    </source>
</evidence>
<dbReference type="Proteomes" id="UP000256964">
    <property type="component" value="Unassembled WGS sequence"/>
</dbReference>
<dbReference type="EMBL" id="KZ857673">
    <property type="protein sequence ID" value="RDX39696.1"/>
    <property type="molecule type" value="Genomic_DNA"/>
</dbReference>
<name>A0A371CHF0_9APHY</name>
<proteinExistence type="predicted"/>
<feature type="region of interest" description="Disordered" evidence="1">
    <location>
        <begin position="16"/>
        <end position="67"/>
    </location>
</feature>
<organism evidence="2 3">
    <name type="scientific">Lentinus brumalis</name>
    <dbReference type="NCBI Taxonomy" id="2498619"/>
    <lineage>
        <taxon>Eukaryota</taxon>
        <taxon>Fungi</taxon>
        <taxon>Dikarya</taxon>
        <taxon>Basidiomycota</taxon>
        <taxon>Agaricomycotina</taxon>
        <taxon>Agaricomycetes</taxon>
        <taxon>Polyporales</taxon>
        <taxon>Polyporaceae</taxon>
        <taxon>Lentinus</taxon>
    </lineage>
</organism>
<evidence type="ECO:0000313" key="2">
    <source>
        <dbReference type="EMBL" id="RDX39696.1"/>
    </source>
</evidence>
<sequence>MLTNVTYQINNIQGGHTPGLPQAQAGQEHSAFLPGSPNANSIGPASASNIGQGMHVPSGESEQNLNLGTSGGMWMGMGMGMGMGMDGLMNYNVQGLGSDQRPLDIARQNGAATAETTTMLGQYTMQWPGNGTSLNGKLSNPVLQGAGLGGNEPAIVVTNTQLQEIIKAAVKAELAEINADNATERAELARETYWKDKRTQIIKVPAAVKHAVHQTMLRLMGCLHKNKRSLHAGVPTYFDLPDPLPEGEPKRTVGSGQNVVTLWNPDWFRPVDEGVNVDYIAATVNSVVQSGSKFDVTSA</sequence>
<reference evidence="2 3" key="1">
    <citation type="journal article" date="2018" name="Biotechnol. Biofuels">
        <title>Integrative visual omics of the white-rot fungus Polyporus brumalis exposes the biotechnological potential of its oxidative enzymes for delignifying raw plant biomass.</title>
        <authorList>
            <person name="Miyauchi S."/>
            <person name="Rancon A."/>
            <person name="Drula E."/>
            <person name="Hage H."/>
            <person name="Chaduli D."/>
            <person name="Favel A."/>
            <person name="Grisel S."/>
            <person name="Henrissat B."/>
            <person name="Herpoel-Gimbert I."/>
            <person name="Ruiz-Duenas F.J."/>
            <person name="Chevret D."/>
            <person name="Hainaut M."/>
            <person name="Lin J."/>
            <person name="Wang M."/>
            <person name="Pangilinan J."/>
            <person name="Lipzen A."/>
            <person name="Lesage-Meessen L."/>
            <person name="Navarro D."/>
            <person name="Riley R."/>
            <person name="Grigoriev I.V."/>
            <person name="Zhou S."/>
            <person name="Raouche S."/>
            <person name="Rosso M.N."/>
        </authorList>
    </citation>
    <scope>NUCLEOTIDE SEQUENCE [LARGE SCALE GENOMIC DNA]</scope>
    <source>
        <strain evidence="2 3">BRFM 1820</strain>
    </source>
</reference>
<accession>A0A371CHF0</accession>
<keyword evidence="3" id="KW-1185">Reference proteome</keyword>
<evidence type="ECO:0000313" key="3">
    <source>
        <dbReference type="Proteomes" id="UP000256964"/>
    </source>
</evidence>
<dbReference type="OrthoDB" id="2735528at2759"/>
<dbReference type="AlphaFoldDB" id="A0A371CHF0"/>
<feature type="compositionally biased region" description="Polar residues" evidence="1">
    <location>
        <begin position="37"/>
        <end position="51"/>
    </location>
</feature>